<evidence type="ECO:0000256" key="11">
    <source>
        <dbReference type="ARBA" id="ARBA00023012"/>
    </source>
</evidence>
<evidence type="ECO:0000256" key="4">
    <source>
        <dbReference type="ARBA" id="ARBA00022553"/>
    </source>
</evidence>
<evidence type="ECO:0000313" key="15">
    <source>
        <dbReference type="Proteomes" id="UP000553776"/>
    </source>
</evidence>
<evidence type="ECO:0000256" key="1">
    <source>
        <dbReference type="ARBA" id="ARBA00000085"/>
    </source>
</evidence>
<comment type="catalytic activity">
    <reaction evidence="1">
        <text>ATP + protein L-histidine = ADP + protein N-phospho-L-histidine.</text>
        <dbReference type="EC" id="2.7.13.3"/>
    </reaction>
</comment>
<dbReference type="PANTHER" id="PTHR43711">
    <property type="entry name" value="TWO-COMPONENT HISTIDINE KINASE"/>
    <property type="match status" value="1"/>
</dbReference>
<evidence type="ECO:0000256" key="7">
    <source>
        <dbReference type="ARBA" id="ARBA00022741"/>
    </source>
</evidence>
<protein>
    <recommendedName>
        <fullName evidence="3">histidine kinase</fullName>
        <ecNumber evidence="3">2.7.13.3</ecNumber>
    </recommendedName>
</protein>
<sequence length="324" mass="36217">MTIGILSGIVVLLAVVNYAQFRAKRRRNASLKYIRDKLNGILDERTHERLLHVTAEKEVRELLVGVNRLLASNHEALSEGNRMRTSIRRMLSNVSHDLKTPLTVVLGYLETIRHRRQASPEETDALLAKVEAKAAEVLALIGRFFDLAKLESGDWLLEPRRLDLCELSRATVLNYYDILTDKGFEVAIDIPESPVYAFADEEAVRRILDNLLSNAVRYGYEGGIVGLAVRDGGDHAVAEVWDRGRGIRETERERIFERLYTLDDTRSSSAEGSGLGLTIAKRLAERMGGGIEVDSRPYEKTAFAVRFAKSPIDLAAGGEEVRIS</sequence>
<reference evidence="14 15" key="1">
    <citation type="submission" date="2020-08" db="EMBL/GenBank/DDBJ databases">
        <title>Cohnella phylogeny.</title>
        <authorList>
            <person name="Dunlap C."/>
        </authorList>
    </citation>
    <scope>NUCLEOTIDE SEQUENCE [LARGE SCALE GENOMIC DNA]</scope>
    <source>
        <strain evidence="14 15">DSM 25239</strain>
    </source>
</reference>
<keyword evidence="15" id="KW-1185">Reference proteome</keyword>
<keyword evidence="11" id="KW-0902">Two-component regulatory system</keyword>
<dbReference type="PROSITE" id="PS50109">
    <property type="entry name" value="HIS_KIN"/>
    <property type="match status" value="1"/>
</dbReference>
<dbReference type="GO" id="GO:0000155">
    <property type="term" value="F:phosphorelay sensor kinase activity"/>
    <property type="evidence" value="ECO:0007669"/>
    <property type="project" value="InterPro"/>
</dbReference>
<keyword evidence="8 14" id="KW-0418">Kinase</keyword>
<proteinExistence type="predicted"/>
<comment type="caution">
    <text evidence="14">The sequence shown here is derived from an EMBL/GenBank/DDBJ whole genome shotgun (WGS) entry which is preliminary data.</text>
</comment>
<evidence type="ECO:0000313" key="14">
    <source>
        <dbReference type="EMBL" id="MBB6693721.1"/>
    </source>
</evidence>
<evidence type="ECO:0000256" key="9">
    <source>
        <dbReference type="ARBA" id="ARBA00022840"/>
    </source>
</evidence>
<dbReference type="Gene3D" id="3.30.565.10">
    <property type="entry name" value="Histidine kinase-like ATPase, C-terminal domain"/>
    <property type="match status" value="1"/>
</dbReference>
<dbReference type="PRINTS" id="PR00344">
    <property type="entry name" value="BCTRLSENSOR"/>
</dbReference>
<dbReference type="SMART" id="SM00388">
    <property type="entry name" value="HisKA"/>
    <property type="match status" value="1"/>
</dbReference>
<dbReference type="Gene3D" id="1.10.287.130">
    <property type="match status" value="1"/>
</dbReference>
<dbReference type="GO" id="GO:0005524">
    <property type="term" value="F:ATP binding"/>
    <property type="evidence" value="ECO:0007669"/>
    <property type="project" value="UniProtKB-KW"/>
</dbReference>
<comment type="subcellular location">
    <subcellularLocation>
        <location evidence="2">Membrane</location>
    </subcellularLocation>
</comment>
<dbReference type="Proteomes" id="UP000553776">
    <property type="component" value="Unassembled WGS sequence"/>
</dbReference>
<gene>
    <name evidence="14" type="ORF">H7B90_20195</name>
</gene>
<dbReference type="AlphaFoldDB" id="A0A841U6R4"/>
<dbReference type="CDD" id="cd00082">
    <property type="entry name" value="HisKA"/>
    <property type="match status" value="1"/>
</dbReference>
<feature type="domain" description="Histidine kinase" evidence="13">
    <location>
        <begin position="93"/>
        <end position="311"/>
    </location>
</feature>
<dbReference type="EMBL" id="JACJVR010000079">
    <property type="protein sequence ID" value="MBB6693721.1"/>
    <property type="molecule type" value="Genomic_DNA"/>
</dbReference>
<keyword evidence="10" id="KW-1133">Transmembrane helix</keyword>
<dbReference type="InterPro" id="IPR036097">
    <property type="entry name" value="HisK_dim/P_sf"/>
</dbReference>
<accession>A0A841U6R4</accession>
<dbReference type="EC" id="2.7.13.3" evidence="3"/>
<organism evidence="14 15">
    <name type="scientific">Cohnella xylanilytica</name>
    <dbReference type="NCBI Taxonomy" id="557555"/>
    <lineage>
        <taxon>Bacteria</taxon>
        <taxon>Bacillati</taxon>
        <taxon>Bacillota</taxon>
        <taxon>Bacilli</taxon>
        <taxon>Bacillales</taxon>
        <taxon>Paenibacillaceae</taxon>
        <taxon>Cohnella</taxon>
    </lineage>
</organism>
<dbReference type="GO" id="GO:0016020">
    <property type="term" value="C:membrane"/>
    <property type="evidence" value="ECO:0007669"/>
    <property type="project" value="UniProtKB-SubCell"/>
</dbReference>
<keyword evidence="5" id="KW-0808">Transferase</keyword>
<keyword evidence="4" id="KW-0597">Phosphoprotein</keyword>
<evidence type="ECO:0000256" key="2">
    <source>
        <dbReference type="ARBA" id="ARBA00004370"/>
    </source>
</evidence>
<dbReference type="InterPro" id="IPR005467">
    <property type="entry name" value="His_kinase_dom"/>
</dbReference>
<evidence type="ECO:0000256" key="8">
    <source>
        <dbReference type="ARBA" id="ARBA00022777"/>
    </source>
</evidence>
<evidence type="ECO:0000256" key="3">
    <source>
        <dbReference type="ARBA" id="ARBA00012438"/>
    </source>
</evidence>
<dbReference type="RefSeq" id="WP_185137706.1">
    <property type="nucleotide sequence ID" value="NZ_BORM01000087.1"/>
</dbReference>
<evidence type="ECO:0000256" key="12">
    <source>
        <dbReference type="ARBA" id="ARBA00023136"/>
    </source>
</evidence>
<evidence type="ECO:0000256" key="6">
    <source>
        <dbReference type="ARBA" id="ARBA00022692"/>
    </source>
</evidence>
<keyword evidence="6" id="KW-0812">Transmembrane</keyword>
<name>A0A841U6R4_9BACL</name>
<evidence type="ECO:0000256" key="10">
    <source>
        <dbReference type="ARBA" id="ARBA00022989"/>
    </source>
</evidence>
<dbReference type="InterPro" id="IPR036890">
    <property type="entry name" value="HATPase_C_sf"/>
</dbReference>
<dbReference type="Pfam" id="PF02518">
    <property type="entry name" value="HATPase_c"/>
    <property type="match status" value="1"/>
</dbReference>
<evidence type="ECO:0000256" key="5">
    <source>
        <dbReference type="ARBA" id="ARBA00022679"/>
    </source>
</evidence>
<dbReference type="InterPro" id="IPR003594">
    <property type="entry name" value="HATPase_dom"/>
</dbReference>
<keyword evidence="12" id="KW-0472">Membrane</keyword>
<dbReference type="FunFam" id="3.30.565.10:FF:000013">
    <property type="entry name" value="Two-component sensor histidine kinase"/>
    <property type="match status" value="1"/>
</dbReference>
<dbReference type="SMART" id="SM00387">
    <property type="entry name" value="HATPase_c"/>
    <property type="match status" value="1"/>
</dbReference>
<evidence type="ECO:0000259" key="13">
    <source>
        <dbReference type="PROSITE" id="PS50109"/>
    </source>
</evidence>
<dbReference type="SUPFAM" id="SSF55874">
    <property type="entry name" value="ATPase domain of HSP90 chaperone/DNA topoisomerase II/histidine kinase"/>
    <property type="match status" value="1"/>
</dbReference>
<keyword evidence="9" id="KW-0067">ATP-binding</keyword>
<dbReference type="InterPro" id="IPR003661">
    <property type="entry name" value="HisK_dim/P_dom"/>
</dbReference>
<dbReference type="SUPFAM" id="SSF47384">
    <property type="entry name" value="Homodimeric domain of signal transducing histidine kinase"/>
    <property type="match status" value="1"/>
</dbReference>
<dbReference type="InterPro" id="IPR004358">
    <property type="entry name" value="Sig_transdc_His_kin-like_C"/>
</dbReference>
<dbReference type="PANTHER" id="PTHR43711:SF1">
    <property type="entry name" value="HISTIDINE KINASE 1"/>
    <property type="match status" value="1"/>
</dbReference>
<dbReference type="InterPro" id="IPR050736">
    <property type="entry name" value="Sensor_HK_Regulatory"/>
</dbReference>
<dbReference type="Pfam" id="PF00512">
    <property type="entry name" value="HisKA"/>
    <property type="match status" value="1"/>
</dbReference>
<keyword evidence="7" id="KW-0547">Nucleotide-binding</keyword>